<evidence type="ECO:0000313" key="11">
    <source>
        <dbReference type="Proteomes" id="UP000292373"/>
    </source>
</evidence>
<keyword evidence="3" id="KW-0216">Detoxification</keyword>
<dbReference type="GO" id="GO:0009636">
    <property type="term" value="P:response to toxic substance"/>
    <property type="evidence" value="ECO:0007669"/>
    <property type="project" value="UniProtKB-KW"/>
</dbReference>
<accession>A0A4Q9KGK0</accession>
<dbReference type="SUPFAM" id="SSF51412">
    <property type="entry name" value="Inosine monophosphate dehydrogenase (IMPDH)"/>
    <property type="match status" value="1"/>
</dbReference>
<dbReference type="InterPro" id="IPR004136">
    <property type="entry name" value="NMO"/>
</dbReference>
<dbReference type="Gene3D" id="3.20.20.70">
    <property type="entry name" value="Aldolase class I"/>
    <property type="match status" value="1"/>
</dbReference>
<evidence type="ECO:0000256" key="9">
    <source>
        <dbReference type="ARBA" id="ARBA00049401"/>
    </source>
</evidence>
<evidence type="ECO:0000313" key="10">
    <source>
        <dbReference type="EMBL" id="TBT85887.1"/>
    </source>
</evidence>
<keyword evidence="5" id="KW-0288">FMN</keyword>
<organism evidence="10 11">
    <name type="scientific">Propioniciclava sinopodophylli</name>
    <dbReference type="NCBI Taxonomy" id="1837344"/>
    <lineage>
        <taxon>Bacteria</taxon>
        <taxon>Bacillati</taxon>
        <taxon>Actinomycetota</taxon>
        <taxon>Actinomycetes</taxon>
        <taxon>Propionibacteriales</taxon>
        <taxon>Propionibacteriaceae</taxon>
        <taxon>Propioniciclava</taxon>
    </lineage>
</organism>
<proteinExistence type="inferred from homology"/>
<dbReference type="InterPro" id="IPR013785">
    <property type="entry name" value="Aldolase_TIM"/>
</dbReference>
<reference evidence="10 11" key="1">
    <citation type="submission" date="2019-01" db="EMBL/GenBank/DDBJ databases">
        <title>Lactibacter flavus gen. nov., sp. nov., a novel bacterium of the family Propionibacteriaceae isolated from raw milk and dairy products.</title>
        <authorList>
            <person name="Huptas C."/>
            <person name="Wenning M."/>
            <person name="Breitenwieser F."/>
            <person name="Doll E."/>
            <person name="Von Neubeck M."/>
            <person name="Busse H.-J."/>
            <person name="Scherer S."/>
        </authorList>
    </citation>
    <scope>NUCLEOTIDE SEQUENCE [LARGE SCALE GENOMIC DNA]</scope>
    <source>
        <strain evidence="10 11">KCTC 33808</strain>
    </source>
</reference>
<sequence length="342" mass="35327">MVSPADLAVPVVAAPMAGGPSTPALVAAVTDAGGLGFLAAGNQTVDAVRDQIAVTRTLTSGAFGANLFVPELREDDASHREIKRVEAYRASLAAWADEFGVELPLPHPDDDAWDAKLDLLEADPVAVVSFTFGIPSSKVVHRLQRVGTSVWASVTSVADAVVAASSGVDALVVQGTQAGGHRATSHCIDMPNEASTIALVAAVRWVVDLPVIAAGGVMDSDGLHDAIMAGATAVQCGTAFLLTPEAGTSAVVRAALVDDVFTETVVTRSFTGRLARGLANRWTTEFPDAPAFYPAVHQVTSPLRAAAAEAGDAQRVHLWAGTGWRQARAEPAADVVRFLAGP</sequence>
<gene>
    <name evidence="10" type="ORF">ET989_05375</name>
</gene>
<dbReference type="AlphaFoldDB" id="A0A4Q9KGK0"/>
<evidence type="ECO:0000256" key="4">
    <source>
        <dbReference type="ARBA" id="ARBA00022630"/>
    </source>
</evidence>
<comment type="caution">
    <text evidence="10">The sequence shown here is derived from an EMBL/GenBank/DDBJ whole genome shotgun (WGS) entry which is preliminary data.</text>
</comment>
<keyword evidence="6" id="KW-0560">Oxidoreductase</keyword>
<keyword evidence="11" id="KW-1185">Reference proteome</keyword>
<dbReference type="PANTHER" id="PTHR42747:SF3">
    <property type="entry name" value="NITRONATE MONOOXYGENASE-RELATED"/>
    <property type="match status" value="1"/>
</dbReference>
<comment type="cofactor">
    <cofactor evidence="1">
        <name>FMN</name>
        <dbReference type="ChEBI" id="CHEBI:58210"/>
    </cofactor>
</comment>
<comment type="catalytic activity">
    <reaction evidence="9">
        <text>3 propionate 3-nitronate + 3 O2 + H2O = 3 3-oxopropanoate + 2 nitrate + nitrite + H2O2 + 3 H(+)</text>
        <dbReference type="Rhea" id="RHEA:57332"/>
        <dbReference type="ChEBI" id="CHEBI:15377"/>
        <dbReference type="ChEBI" id="CHEBI:15378"/>
        <dbReference type="ChEBI" id="CHEBI:15379"/>
        <dbReference type="ChEBI" id="CHEBI:16240"/>
        <dbReference type="ChEBI" id="CHEBI:16301"/>
        <dbReference type="ChEBI" id="CHEBI:17632"/>
        <dbReference type="ChEBI" id="CHEBI:33190"/>
        <dbReference type="ChEBI" id="CHEBI:136067"/>
    </reaction>
</comment>
<name>A0A4Q9KGK0_9ACTN</name>
<dbReference type="CDD" id="cd04730">
    <property type="entry name" value="NPD_like"/>
    <property type="match status" value="1"/>
</dbReference>
<comment type="similarity">
    <text evidence="2">Belongs to the nitronate monooxygenase family. NMO class I subfamily.</text>
</comment>
<dbReference type="Pfam" id="PF03060">
    <property type="entry name" value="NMO"/>
    <property type="match status" value="1"/>
</dbReference>
<dbReference type="Proteomes" id="UP000292373">
    <property type="component" value="Unassembled WGS sequence"/>
</dbReference>
<dbReference type="GO" id="GO:0018580">
    <property type="term" value="F:nitronate monooxygenase activity"/>
    <property type="evidence" value="ECO:0007669"/>
    <property type="project" value="InterPro"/>
</dbReference>
<protein>
    <recommendedName>
        <fullName evidence="8">Propionate 3-nitronate monooxygenase</fullName>
    </recommendedName>
</protein>
<keyword evidence="4" id="KW-0285">Flavoprotein</keyword>
<evidence type="ECO:0000256" key="8">
    <source>
        <dbReference type="ARBA" id="ARBA00031155"/>
    </source>
</evidence>
<evidence type="ECO:0000256" key="5">
    <source>
        <dbReference type="ARBA" id="ARBA00022643"/>
    </source>
</evidence>
<keyword evidence="7 10" id="KW-0503">Monooxygenase</keyword>
<evidence type="ECO:0000256" key="3">
    <source>
        <dbReference type="ARBA" id="ARBA00022575"/>
    </source>
</evidence>
<evidence type="ECO:0000256" key="7">
    <source>
        <dbReference type="ARBA" id="ARBA00023033"/>
    </source>
</evidence>
<dbReference type="EMBL" id="SDMQ01000004">
    <property type="protein sequence ID" value="TBT85887.1"/>
    <property type="molecule type" value="Genomic_DNA"/>
</dbReference>
<evidence type="ECO:0000256" key="2">
    <source>
        <dbReference type="ARBA" id="ARBA00009881"/>
    </source>
</evidence>
<dbReference type="PANTHER" id="PTHR42747">
    <property type="entry name" value="NITRONATE MONOOXYGENASE-RELATED"/>
    <property type="match status" value="1"/>
</dbReference>
<dbReference type="RefSeq" id="WP_131167536.1">
    <property type="nucleotide sequence ID" value="NZ_SDMQ01000004.1"/>
</dbReference>
<evidence type="ECO:0000256" key="1">
    <source>
        <dbReference type="ARBA" id="ARBA00001917"/>
    </source>
</evidence>
<evidence type="ECO:0000256" key="6">
    <source>
        <dbReference type="ARBA" id="ARBA00023002"/>
    </source>
</evidence>
<dbReference type="OrthoDB" id="9778912at2"/>